<dbReference type="InterPro" id="IPR051013">
    <property type="entry name" value="MBL_superfamily_lactonases"/>
</dbReference>
<dbReference type="STRING" id="690567.1260"/>
<dbReference type="PANTHER" id="PTHR42978">
    <property type="entry name" value="QUORUM-QUENCHING LACTONASE YTNP-RELATED-RELATED"/>
    <property type="match status" value="1"/>
</dbReference>
<feature type="domain" description="Metallo-beta-lactamase" evidence="6">
    <location>
        <begin position="34"/>
        <end position="255"/>
    </location>
</feature>
<dbReference type="EMBL" id="CGIH01000025">
    <property type="protein sequence ID" value="CFX46106.1"/>
    <property type="molecule type" value="Genomic_DNA"/>
</dbReference>
<dbReference type="RefSeq" id="WP_046496684.1">
    <property type="nucleotide sequence ID" value="NZ_CGIH01000025.1"/>
</dbReference>
<evidence type="ECO:0000256" key="5">
    <source>
        <dbReference type="ARBA" id="ARBA00022833"/>
    </source>
</evidence>
<evidence type="ECO:0000259" key="6">
    <source>
        <dbReference type="SMART" id="SM00849"/>
    </source>
</evidence>
<dbReference type="SMART" id="SM00849">
    <property type="entry name" value="Lactamase_B"/>
    <property type="match status" value="1"/>
</dbReference>
<dbReference type="OrthoDB" id="9761531at2"/>
<dbReference type="SUPFAM" id="SSF56281">
    <property type="entry name" value="Metallo-hydrolase/oxidoreductase"/>
    <property type="match status" value="1"/>
</dbReference>
<dbReference type="GO" id="GO:0016787">
    <property type="term" value="F:hydrolase activity"/>
    <property type="evidence" value="ECO:0007669"/>
    <property type="project" value="UniProtKB-KW"/>
</dbReference>
<keyword evidence="8" id="KW-1185">Reference proteome</keyword>
<evidence type="ECO:0000313" key="7">
    <source>
        <dbReference type="EMBL" id="CFX46106.1"/>
    </source>
</evidence>
<evidence type="ECO:0000256" key="3">
    <source>
        <dbReference type="ARBA" id="ARBA00022723"/>
    </source>
</evidence>
<keyword evidence="5" id="KW-0862">Zinc</keyword>
<proteinExistence type="inferred from homology"/>
<dbReference type="InterPro" id="IPR001279">
    <property type="entry name" value="Metallo-B-lactamas"/>
</dbReference>
<dbReference type="InterPro" id="IPR036866">
    <property type="entry name" value="RibonucZ/Hydroxyglut_hydro"/>
</dbReference>
<dbReference type="Gene3D" id="3.60.15.10">
    <property type="entry name" value="Ribonuclease Z/Hydroxyacylglutathione hydrolase-like"/>
    <property type="match status" value="1"/>
</dbReference>
<comment type="cofactor">
    <cofactor evidence="1">
        <name>Zn(2+)</name>
        <dbReference type="ChEBI" id="CHEBI:29105"/>
    </cofactor>
</comment>
<dbReference type="AlphaFoldDB" id="A0A0E4GAV2"/>
<dbReference type="Pfam" id="PF00753">
    <property type="entry name" value="Lactamase_B"/>
    <property type="match status" value="1"/>
</dbReference>
<evidence type="ECO:0000256" key="2">
    <source>
        <dbReference type="ARBA" id="ARBA00007749"/>
    </source>
</evidence>
<gene>
    <name evidence="7" type="ORF">1260</name>
</gene>
<evidence type="ECO:0000256" key="1">
    <source>
        <dbReference type="ARBA" id="ARBA00001947"/>
    </source>
</evidence>
<accession>A0A0E4GAV2</accession>
<dbReference type="GO" id="GO:0046872">
    <property type="term" value="F:metal ion binding"/>
    <property type="evidence" value="ECO:0007669"/>
    <property type="project" value="UniProtKB-KW"/>
</dbReference>
<name>A0A0E4GAV2_9FIRM</name>
<sequence length="267" mass="29478">MTEYRIRPLVAAKIGAVKGVATHMVDMMTPVVVPVLAFYIEGGPKKILVDTGVLDAGPDNSFHGFPLVDSGPQGMINALAEIGLKPEDIDIVIITHLHFDHAANISLFPNAQFILQKKEWEYAKAPLPVQRDVYLTQLLGQLEKYDLVLADDGYEVADGINVICVPGHTKGQQAVIVNTSDGNYVIAGDLMYTYLNMYPERTEMTDMFGNLVTCTPQIGHAFYPPGIHTDLSDWYDSVWRVLKIAGSRKRIIPGHDPALMGKIFPEE</sequence>
<keyword evidence="3" id="KW-0479">Metal-binding</keyword>
<reference evidence="7 8" key="1">
    <citation type="submission" date="2015-03" db="EMBL/GenBank/DDBJ databases">
        <authorList>
            <person name="Murphy D."/>
        </authorList>
    </citation>
    <scope>NUCLEOTIDE SEQUENCE [LARGE SCALE GENOMIC DNA]</scope>
    <source>
        <strain evidence="7 8">OL-4</strain>
    </source>
</reference>
<evidence type="ECO:0000256" key="4">
    <source>
        <dbReference type="ARBA" id="ARBA00022801"/>
    </source>
</evidence>
<organism evidence="7 8">
    <name type="scientific">Syntrophomonas zehnderi OL-4</name>
    <dbReference type="NCBI Taxonomy" id="690567"/>
    <lineage>
        <taxon>Bacteria</taxon>
        <taxon>Bacillati</taxon>
        <taxon>Bacillota</taxon>
        <taxon>Clostridia</taxon>
        <taxon>Eubacteriales</taxon>
        <taxon>Syntrophomonadaceae</taxon>
        <taxon>Syntrophomonas</taxon>
    </lineage>
</organism>
<dbReference type="CDD" id="cd07729">
    <property type="entry name" value="AHL_lactonase_MBL-fold"/>
    <property type="match status" value="1"/>
</dbReference>
<protein>
    <submittedName>
        <fullName evidence="7">Beta-lactamase-like</fullName>
    </submittedName>
</protein>
<dbReference type="Proteomes" id="UP000045545">
    <property type="component" value="Unassembled WGS sequence"/>
</dbReference>
<evidence type="ECO:0000313" key="8">
    <source>
        <dbReference type="Proteomes" id="UP000045545"/>
    </source>
</evidence>
<keyword evidence="4" id="KW-0378">Hydrolase</keyword>
<dbReference type="PANTHER" id="PTHR42978:SF7">
    <property type="entry name" value="METALLO-HYDROLASE RV2300C-RELATED"/>
    <property type="match status" value="1"/>
</dbReference>
<comment type="similarity">
    <text evidence="2">Belongs to the metallo-beta-lactamase superfamily.</text>
</comment>